<keyword evidence="1" id="KW-0479">Metal-binding</keyword>
<accession>A0A6J2YM23</accession>
<name>A0A6J2YM23_SITOR</name>
<keyword evidence="4" id="KW-0862">Zinc</keyword>
<feature type="domain" description="C2H2-type" evidence="6">
    <location>
        <begin position="2"/>
        <end position="29"/>
    </location>
</feature>
<dbReference type="RefSeq" id="XP_030764219.1">
    <property type="nucleotide sequence ID" value="XM_030908359.1"/>
</dbReference>
<dbReference type="InterPro" id="IPR036236">
    <property type="entry name" value="Znf_C2H2_sf"/>
</dbReference>
<organism evidence="7 8">
    <name type="scientific">Sitophilus oryzae</name>
    <name type="common">Rice weevil</name>
    <name type="synonym">Curculio oryzae</name>
    <dbReference type="NCBI Taxonomy" id="7048"/>
    <lineage>
        <taxon>Eukaryota</taxon>
        <taxon>Metazoa</taxon>
        <taxon>Ecdysozoa</taxon>
        <taxon>Arthropoda</taxon>
        <taxon>Hexapoda</taxon>
        <taxon>Insecta</taxon>
        <taxon>Pterygota</taxon>
        <taxon>Neoptera</taxon>
        <taxon>Endopterygota</taxon>
        <taxon>Coleoptera</taxon>
        <taxon>Polyphaga</taxon>
        <taxon>Cucujiformia</taxon>
        <taxon>Curculionidae</taxon>
        <taxon>Dryophthorinae</taxon>
        <taxon>Sitophilus</taxon>
    </lineage>
</organism>
<evidence type="ECO:0000256" key="2">
    <source>
        <dbReference type="ARBA" id="ARBA00022737"/>
    </source>
</evidence>
<dbReference type="Proteomes" id="UP000504635">
    <property type="component" value="Unplaced"/>
</dbReference>
<gene>
    <name evidence="8" type="primary">LOC115888595</name>
</gene>
<keyword evidence="3 5" id="KW-0863">Zinc-finger</keyword>
<dbReference type="GeneID" id="115888595"/>
<keyword evidence="7" id="KW-1185">Reference proteome</keyword>
<dbReference type="KEGG" id="soy:115888595"/>
<dbReference type="Gene3D" id="3.30.160.60">
    <property type="entry name" value="Classic Zinc Finger"/>
    <property type="match status" value="1"/>
</dbReference>
<dbReference type="Pfam" id="PF00096">
    <property type="entry name" value="zf-C2H2"/>
    <property type="match status" value="1"/>
</dbReference>
<dbReference type="PROSITE" id="PS50157">
    <property type="entry name" value="ZINC_FINGER_C2H2_2"/>
    <property type="match status" value="1"/>
</dbReference>
<dbReference type="SUPFAM" id="SSF57667">
    <property type="entry name" value="beta-beta-alpha zinc fingers"/>
    <property type="match status" value="1"/>
</dbReference>
<dbReference type="GO" id="GO:0008270">
    <property type="term" value="F:zinc ion binding"/>
    <property type="evidence" value="ECO:0007669"/>
    <property type="project" value="UniProtKB-KW"/>
</dbReference>
<evidence type="ECO:0000256" key="4">
    <source>
        <dbReference type="ARBA" id="ARBA00022833"/>
    </source>
</evidence>
<reference evidence="8" key="1">
    <citation type="submission" date="2025-08" db="UniProtKB">
        <authorList>
            <consortium name="RefSeq"/>
        </authorList>
    </citation>
    <scope>IDENTIFICATION</scope>
    <source>
        <tissue evidence="8">Gonads</tissue>
    </source>
</reference>
<keyword evidence="2" id="KW-0677">Repeat</keyword>
<protein>
    <submittedName>
        <fullName evidence="8">Uncharacterized protein LOC115888595</fullName>
    </submittedName>
</protein>
<evidence type="ECO:0000256" key="3">
    <source>
        <dbReference type="ARBA" id="ARBA00022771"/>
    </source>
</evidence>
<dbReference type="InterPro" id="IPR013087">
    <property type="entry name" value="Znf_C2H2_type"/>
</dbReference>
<proteinExistence type="predicted"/>
<evidence type="ECO:0000259" key="6">
    <source>
        <dbReference type="PROSITE" id="PS50157"/>
    </source>
</evidence>
<dbReference type="OrthoDB" id="6602337at2759"/>
<dbReference type="InParanoid" id="A0A6J2YM23"/>
<dbReference type="AlphaFoldDB" id="A0A6J2YM23"/>
<evidence type="ECO:0000256" key="1">
    <source>
        <dbReference type="ARBA" id="ARBA00022723"/>
    </source>
</evidence>
<sequence length="195" mass="22933">MFNCTSCSKSFSRKDNLLRHMRTACSKSRFFNQRVAKSTVNEKKERFCKDCNVPVLSNMWVGHLLSNFHKNNSKMIEDKGVQIIKSAFKERIVSYRITTEKNILDVKQYFQHLESKIQCILDYQLNKHTCIKINMELFGYYYNPTSENYDVKSFNTPFNVICKGTETKDLMEKLIIIIDKKADEFAERDSGKLYS</sequence>
<evidence type="ECO:0000313" key="7">
    <source>
        <dbReference type="Proteomes" id="UP000504635"/>
    </source>
</evidence>
<evidence type="ECO:0000313" key="8">
    <source>
        <dbReference type="RefSeq" id="XP_030764219.1"/>
    </source>
</evidence>
<dbReference type="FunFam" id="3.30.160.60:FF:000110">
    <property type="entry name" value="Zinc finger protein-like"/>
    <property type="match status" value="1"/>
</dbReference>
<evidence type="ECO:0000256" key="5">
    <source>
        <dbReference type="PROSITE-ProRule" id="PRU00042"/>
    </source>
</evidence>